<dbReference type="AlphaFoldDB" id="A0A4Z2DJT4"/>
<dbReference type="EMBL" id="SKCS01000116">
    <property type="protein sequence ID" value="TNN16430.1"/>
    <property type="molecule type" value="Genomic_DNA"/>
</dbReference>
<accession>A0A4Z2DJT4</accession>
<reference evidence="1 2" key="1">
    <citation type="submission" date="2019-03" db="EMBL/GenBank/DDBJ databases">
        <title>An improved genome assembly of the fluke Schistosoma japonicum.</title>
        <authorList>
            <person name="Hu W."/>
            <person name="Luo F."/>
            <person name="Yin M."/>
            <person name="Mo X."/>
            <person name="Sun C."/>
            <person name="Wu Q."/>
            <person name="Zhu B."/>
            <person name="Xiang M."/>
            <person name="Wang J."/>
            <person name="Wang Y."/>
            <person name="Zhang T."/>
            <person name="Xu B."/>
            <person name="Zheng H."/>
            <person name="Feng Z."/>
        </authorList>
    </citation>
    <scope>NUCLEOTIDE SEQUENCE [LARGE SCALE GENOMIC DNA]</scope>
    <source>
        <strain evidence="1">HuSjv2</strain>
        <tissue evidence="1">Worms</tissue>
    </source>
</reference>
<gene>
    <name evidence="1" type="ORF">EWB00_000456</name>
</gene>
<sequence>PGSSQDYLKRLELATISNDVFLNANEKSIVELQRSVKELAERAVQDLDIPNEAMTAYEECNGEAFRSSINDEVLQCMERKQRQLLDYYGLHNLNLSESTRRHLDLQNRTTTGTQSNETEASCSRLAPSSEYDFTHLLVKKYDLEFGIRYKNYYLFVKELLTDITNELKSNIRPGNTETH</sequence>
<comment type="caution">
    <text evidence="1">The sequence shown here is derived from an EMBL/GenBank/DDBJ whole genome shotgun (WGS) entry which is preliminary data.</text>
</comment>
<evidence type="ECO:0000313" key="2">
    <source>
        <dbReference type="Proteomes" id="UP000311919"/>
    </source>
</evidence>
<protein>
    <submittedName>
        <fullName evidence="1">Uncharacterized protein</fullName>
    </submittedName>
</protein>
<organism evidence="1 2">
    <name type="scientific">Schistosoma japonicum</name>
    <name type="common">Blood fluke</name>
    <dbReference type="NCBI Taxonomy" id="6182"/>
    <lineage>
        <taxon>Eukaryota</taxon>
        <taxon>Metazoa</taxon>
        <taxon>Spiralia</taxon>
        <taxon>Lophotrochozoa</taxon>
        <taxon>Platyhelminthes</taxon>
        <taxon>Trematoda</taxon>
        <taxon>Digenea</taxon>
        <taxon>Strigeidida</taxon>
        <taxon>Schistosomatoidea</taxon>
        <taxon>Schistosomatidae</taxon>
        <taxon>Schistosoma</taxon>
    </lineage>
</organism>
<evidence type="ECO:0000313" key="1">
    <source>
        <dbReference type="EMBL" id="TNN16430.1"/>
    </source>
</evidence>
<feature type="non-terminal residue" evidence="1">
    <location>
        <position position="1"/>
    </location>
</feature>
<keyword evidence="2" id="KW-1185">Reference proteome</keyword>
<dbReference type="Proteomes" id="UP000311919">
    <property type="component" value="Unassembled WGS sequence"/>
</dbReference>
<name>A0A4Z2DJT4_SCHJA</name>
<proteinExistence type="predicted"/>